<dbReference type="InterPro" id="IPR018747">
    <property type="entry name" value="DUF2299"/>
</dbReference>
<dbReference type="Proteomes" id="UP001215956">
    <property type="component" value="Unassembled WGS sequence"/>
</dbReference>
<organism evidence="1 2">
    <name type="scientific">Candidatus Methanocrinis alkalitolerans</name>
    <dbReference type="NCBI Taxonomy" id="3033395"/>
    <lineage>
        <taxon>Archaea</taxon>
        <taxon>Methanobacteriati</taxon>
        <taxon>Methanobacteriota</taxon>
        <taxon>Stenosarchaea group</taxon>
        <taxon>Methanomicrobia</taxon>
        <taxon>Methanotrichales</taxon>
        <taxon>Methanotrichaceae</taxon>
        <taxon>Methanocrinis</taxon>
    </lineage>
</organism>
<gene>
    <name evidence="1" type="ORF">P0O24_06065</name>
</gene>
<accession>A0ABT5XEK1</accession>
<comment type="caution">
    <text evidence="1">The sequence shown here is derived from an EMBL/GenBank/DDBJ whole genome shotgun (WGS) entry which is preliminary data.</text>
</comment>
<protein>
    <submittedName>
        <fullName evidence="1">DUF2299 family protein</fullName>
    </submittedName>
</protein>
<reference evidence="1 2" key="1">
    <citation type="submission" date="2023-03" db="EMBL/GenBank/DDBJ databases">
        <title>Whole genome sequencing of Methanotrichaceae archaeon M04Ac.</title>
        <authorList>
            <person name="Khomyakova M.A."/>
            <person name="Merkel A.Y."/>
            <person name="Slobodkin A.I."/>
        </authorList>
    </citation>
    <scope>NUCLEOTIDE SEQUENCE [LARGE SCALE GENOMIC DNA]</scope>
    <source>
        <strain evidence="1 2">M04Ac</strain>
    </source>
</reference>
<dbReference type="Gene3D" id="3.30.1460.10">
    <property type="match status" value="1"/>
</dbReference>
<dbReference type="Pfam" id="PF10061">
    <property type="entry name" value="DUF2299"/>
    <property type="match status" value="1"/>
</dbReference>
<evidence type="ECO:0000313" key="2">
    <source>
        <dbReference type="Proteomes" id="UP001215956"/>
    </source>
</evidence>
<evidence type="ECO:0000313" key="1">
    <source>
        <dbReference type="EMBL" id="MDF0593145.1"/>
    </source>
</evidence>
<dbReference type="EMBL" id="JARFPL010000014">
    <property type="protein sequence ID" value="MDF0593145.1"/>
    <property type="molecule type" value="Genomic_DNA"/>
</dbReference>
<dbReference type="RefSeq" id="WP_316968851.1">
    <property type="nucleotide sequence ID" value="NZ_JARFPL010000014.1"/>
</dbReference>
<keyword evidence="2" id="KW-1185">Reference proteome</keyword>
<proteinExistence type="predicted"/>
<name>A0ABT5XEK1_9EURY</name>
<sequence length="161" mass="18402">MTISNPAEAKRFVESWMGHRGVSGAEITQIQENIYFQLNGMSDIGIGFTVFQPKTWETTISVIAEVKIGEPHLKIFETMRTKDREGFMLNLIKSITNLPANYAFDPTYETAGYPRGIQFAKEIYYDNLTEDKLGNSMLDVIKCVSYVLWLFRVELGEVNEE</sequence>